<comment type="caution">
    <text evidence="1">The sequence shown here is derived from an EMBL/GenBank/DDBJ whole genome shotgun (WGS) entry which is preliminary data.</text>
</comment>
<gene>
    <name evidence="1" type="ORF">BN890_50560</name>
</gene>
<protein>
    <submittedName>
        <fullName evidence="1">Uncharacterized protein</fullName>
    </submittedName>
</protein>
<organism evidence="1 2">
    <name type="scientific">Bacteroides xylanisolvens SD CC 1b</name>
    <dbReference type="NCBI Taxonomy" id="702447"/>
    <lineage>
        <taxon>Bacteria</taxon>
        <taxon>Pseudomonadati</taxon>
        <taxon>Bacteroidota</taxon>
        <taxon>Bacteroidia</taxon>
        <taxon>Bacteroidales</taxon>
        <taxon>Bacteroidaceae</taxon>
        <taxon>Bacteroides</taxon>
    </lineage>
</organism>
<dbReference type="EMBL" id="CBXG010000054">
    <property type="protein sequence ID" value="CDM07432.1"/>
    <property type="molecule type" value="Genomic_DNA"/>
</dbReference>
<reference evidence="1 2" key="1">
    <citation type="submission" date="2013-12" db="EMBL/GenBank/DDBJ databases">
        <title>Improved hybrid genome assemblies of Bacteroides xylanisolvens SD CC 1b and Bacteroides xylanisolvens SD CC 2a using Illumina and 454 Sequencing.</title>
        <authorList>
            <person name="Ramaraj T."/>
            <person name="Sundararajan A."/>
            <person name="Mudge J."/>
            <person name="Schilkey F.D."/>
            <person name="Delvecchio V."/>
            <person name="Donlon M."/>
            <person name="Ziemer C."/>
        </authorList>
    </citation>
    <scope>NUCLEOTIDE SEQUENCE [LARGE SCALE GENOMIC DNA]</scope>
</reference>
<accession>W6PHP1</accession>
<dbReference type="Proteomes" id="UP000019380">
    <property type="component" value="Unassembled WGS sequence"/>
</dbReference>
<sequence length="43" mass="5107">MAGFPAFWYEMHYKGTTIFFFVKNKVINKKVRVSISLFYAVLN</sequence>
<name>W6PHP1_9BACE</name>
<evidence type="ECO:0000313" key="1">
    <source>
        <dbReference type="EMBL" id="CDM07432.1"/>
    </source>
</evidence>
<proteinExistence type="predicted"/>
<dbReference type="AlphaFoldDB" id="W6PHP1"/>
<evidence type="ECO:0000313" key="2">
    <source>
        <dbReference type="Proteomes" id="UP000019380"/>
    </source>
</evidence>